<keyword evidence="3" id="KW-1185">Reference proteome</keyword>
<evidence type="ECO:0000259" key="1">
    <source>
        <dbReference type="Pfam" id="PF21738"/>
    </source>
</evidence>
<dbReference type="PANTHER" id="PTHR36159">
    <property type="entry name" value="PROTEIN CBG23766"/>
    <property type="match status" value="1"/>
</dbReference>
<proteinExistence type="predicted"/>
<protein>
    <recommendedName>
        <fullName evidence="1">Double jelly roll-like domain-containing protein</fullName>
    </recommendedName>
</protein>
<dbReference type="EMBL" id="OV651819">
    <property type="protein sequence ID" value="CAH1113131.1"/>
    <property type="molecule type" value="Genomic_DNA"/>
</dbReference>
<organism evidence="2 3">
    <name type="scientific">Psylliodes chrysocephalus</name>
    <dbReference type="NCBI Taxonomy" id="3402493"/>
    <lineage>
        <taxon>Eukaryota</taxon>
        <taxon>Metazoa</taxon>
        <taxon>Ecdysozoa</taxon>
        <taxon>Arthropoda</taxon>
        <taxon>Hexapoda</taxon>
        <taxon>Insecta</taxon>
        <taxon>Pterygota</taxon>
        <taxon>Neoptera</taxon>
        <taxon>Endopterygota</taxon>
        <taxon>Coleoptera</taxon>
        <taxon>Polyphaga</taxon>
        <taxon>Cucujiformia</taxon>
        <taxon>Chrysomeloidea</taxon>
        <taxon>Chrysomelidae</taxon>
        <taxon>Galerucinae</taxon>
        <taxon>Alticini</taxon>
        <taxon>Psylliodes</taxon>
    </lineage>
</organism>
<dbReference type="OrthoDB" id="7691951at2759"/>
<evidence type="ECO:0000313" key="3">
    <source>
        <dbReference type="Proteomes" id="UP001153636"/>
    </source>
</evidence>
<sequence>MFQVTQEPINDVTIEENQFHLYQPNITGNINYNDEIRISIQDLDAYTLPSESYIYIEGKLLTDTGKVPTKFKFINNGVAYLFRELRYELNGVVIDSVRNVGLVSTIKNYLSFNKNESVSLENAGWFPNYNPKDAVQKILADAEGNFNVCIPLKLLSGFFEDFKKIIMNMKQELVLIRTSDDIDAIIGSDETEKPKIELTKILWNVPHIQPNLSYQLYLTNIANNNLELPIKFRSWQLIEYPSLNNSTRHTWAVKTSSNVETPRHVIIGFQKDRKGDITKDMSQFDHCNLNNIRLFLNSERYPYNDLHLNFESNRYAALYDMFTNFQETYYNNKSQPIFNPEQFKTKSPLIHIDCSRQKEVLQSGSVVLRIEFETDTPTPTDTSAYCLILHEKHFSYFPASKIVKQK</sequence>
<dbReference type="InterPro" id="IPR049512">
    <property type="entry name" value="DJR-like_dom"/>
</dbReference>
<dbReference type="AlphaFoldDB" id="A0A9P0D666"/>
<feature type="domain" description="Double jelly roll-like" evidence="1">
    <location>
        <begin position="72"/>
        <end position="392"/>
    </location>
</feature>
<gene>
    <name evidence="2" type="ORF">PSYICH_LOCUS13054</name>
</gene>
<dbReference type="Proteomes" id="UP001153636">
    <property type="component" value="Chromosome 7"/>
</dbReference>
<accession>A0A9P0D666</accession>
<dbReference type="PANTHER" id="PTHR36159:SF1">
    <property type="entry name" value="RETROVIRUS-RELATED POL POLYPROTEIN FROM TRANSPOSON 412-LIKE PROTEIN"/>
    <property type="match status" value="1"/>
</dbReference>
<reference evidence="2" key="1">
    <citation type="submission" date="2022-01" db="EMBL/GenBank/DDBJ databases">
        <authorList>
            <person name="King R."/>
        </authorList>
    </citation>
    <scope>NUCLEOTIDE SEQUENCE</scope>
</reference>
<name>A0A9P0D666_9CUCU</name>
<dbReference type="Pfam" id="PF21738">
    <property type="entry name" value="DJR-like_dom"/>
    <property type="match status" value="1"/>
</dbReference>
<evidence type="ECO:0000313" key="2">
    <source>
        <dbReference type="EMBL" id="CAH1113131.1"/>
    </source>
</evidence>